<keyword evidence="3" id="KW-1185">Reference proteome</keyword>
<protein>
    <submittedName>
        <fullName evidence="2">Uncharacterized protein</fullName>
    </submittedName>
</protein>
<keyword evidence="1" id="KW-0472">Membrane</keyword>
<proteinExistence type="predicted"/>
<dbReference type="RefSeq" id="XP_005794384.1">
    <property type="nucleotide sequence ID" value="XM_005794327.1"/>
</dbReference>
<dbReference type="AlphaFoldDB" id="A0A0D3L1S0"/>
<dbReference type="eggNOG" id="ENOG502SGXR">
    <property type="taxonomic scope" value="Eukaryota"/>
</dbReference>
<feature type="transmembrane region" description="Helical" evidence="1">
    <location>
        <begin position="323"/>
        <end position="344"/>
    </location>
</feature>
<dbReference type="Proteomes" id="UP000013827">
    <property type="component" value="Unassembled WGS sequence"/>
</dbReference>
<evidence type="ECO:0000313" key="3">
    <source>
        <dbReference type="Proteomes" id="UP000013827"/>
    </source>
</evidence>
<feature type="transmembrane region" description="Helical" evidence="1">
    <location>
        <begin position="291"/>
        <end position="311"/>
    </location>
</feature>
<keyword evidence="1" id="KW-0812">Transmembrane</keyword>
<feature type="transmembrane region" description="Helical" evidence="1">
    <location>
        <begin position="479"/>
        <end position="499"/>
    </location>
</feature>
<dbReference type="PaxDb" id="2903-EOD41955"/>
<accession>A0A0D3L1S0</accession>
<keyword evidence="1" id="KW-1133">Transmembrane helix</keyword>
<dbReference type="KEGG" id="ehx:EMIHUDRAFT_95144"/>
<sequence>MALHPRLGAESPLSVLSDDLLHRIVLLVSLQSPSHRSLAAINCRADWCIRQLDLHYITSKGVQTTSLRGGKGLPAWLRAMGLSGNREDGMDMHDVAVDLAHSSVEHTSRGHFQPQPRLQLLKGQPVLAAFVEAPGLNRVAKQTGGVGRLVGIGAHAPPPQQGELLHLLYQKEFEDLHARCAFQVLRAAPALPRAAALLSASKPALPAVTKAYTLSGLATGAAWTACSCVALSSHPNAAIDAVCGLRHNLLTIAQAYALPLPLIWAVASALRSAAAAGWDRLSSATYRRLNLALFTSSAWLCAAAVCMPAFAYGYDMYPAALKAAAGAAHGLTALLCAGVWVRTVEPTRSGHYMPRLVRGLAGSLATLAPKSASDDPEAASSRDGRSELALCAALFAWFAVLPVVSPFPMATVPAILGKRMSRAYSAWTWRETHSRRRMRSRTRRLAACVCYVLKDAAERGRSSASTFATLRKGLAAGSLAHLLVVALKLVGVDGGGLLLPGRGLWTFYANFVAVPFTAGASVAMHALAAFATTCSEVGEEK</sequence>
<reference evidence="3" key="1">
    <citation type="journal article" date="2013" name="Nature">
        <title>Pan genome of the phytoplankton Emiliania underpins its global distribution.</title>
        <authorList>
            <person name="Read B.A."/>
            <person name="Kegel J."/>
            <person name="Klute M.J."/>
            <person name="Kuo A."/>
            <person name="Lefebvre S.C."/>
            <person name="Maumus F."/>
            <person name="Mayer C."/>
            <person name="Miller J."/>
            <person name="Monier A."/>
            <person name="Salamov A."/>
            <person name="Young J."/>
            <person name="Aguilar M."/>
            <person name="Claverie J.M."/>
            <person name="Frickenhaus S."/>
            <person name="Gonzalez K."/>
            <person name="Herman E.K."/>
            <person name="Lin Y.C."/>
            <person name="Napier J."/>
            <person name="Ogata H."/>
            <person name="Sarno A.F."/>
            <person name="Shmutz J."/>
            <person name="Schroeder D."/>
            <person name="de Vargas C."/>
            <person name="Verret F."/>
            <person name="von Dassow P."/>
            <person name="Valentin K."/>
            <person name="Van de Peer Y."/>
            <person name="Wheeler G."/>
            <person name="Dacks J.B."/>
            <person name="Delwiche C.F."/>
            <person name="Dyhrman S.T."/>
            <person name="Glockner G."/>
            <person name="John U."/>
            <person name="Richards T."/>
            <person name="Worden A.Z."/>
            <person name="Zhang X."/>
            <person name="Grigoriev I.V."/>
            <person name="Allen A.E."/>
            <person name="Bidle K."/>
            <person name="Borodovsky M."/>
            <person name="Bowler C."/>
            <person name="Brownlee C."/>
            <person name="Cock J.M."/>
            <person name="Elias M."/>
            <person name="Gladyshev V.N."/>
            <person name="Groth M."/>
            <person name="Guda C."/>
            <person name="Hadaegh A."/>
            <person name="Iglesias-Rodriguez M.D."/>
            <person name="Jenkins J."/>
            <person name="Jones B.M."/>
            <person name="Lawson T."/>
            <person name="Leese F."/>
            <person name="Lindquist E."/>
            <person name="Lobanov A."/>
            <person name="Lomsadze A."/>
            <person name="Malik S.B."/>
            <person name="Marsh M.E."/>
            <person name="Mackinder L."/>
            <person name="Mock T."/>
            <person name="Mueller-Roeber B."/>
            <person name="Pagarete A."/>
            <person name="Parker M."/>
            <person name="Probert I."/>
            <person name="Quesneville H."/>
            <person name="Raines C."/>
            <person name="Rensing S.A."/>
            <person name="Riano-Pachon D.M."/>
            <person name="Richier S."/>
            <person name="Rokitta S."/>
            <person name="Shiraiwa Y."/>
            <person name="Soanes D.M."/>
            <person name="van der Giezen M."/>
            <person name="Wahlund T.M."/>
            <person name="Williams B."/>
            <person name="Wilson W."/>
            <person name="Wolfe G."/>
            <person name="Wurch L.L."/>
        </authorList>
    </citation>
    <scope>NUCLEOTIDE SEQUENCE</scope>
</reference>
<reference evidence="2" key="2">
    <citation type="submission" date="2024-10" db="UniProtKB">
        <authorList>
            <consortium name="EnsemblProtists"/>
        </authorList>
    </citation>
    <scope>IDENTIFICATION</scope>
</reference>
<name>A0A0D3L1S0_EMIH1</name>
<feature type="transmembrane region" description="Helical" evidence="1">
    <location>
        <begin position="392"/>
        <end position="416"/>
    </location>
</feature>
<evidence type="ECO:0000256" key="1">
    <source>
        <dbReference type="SAM" id="Phobius"/>
    </source>
</evidence>
<dbReference type="HOGENOM" id="CLU_503845_0_0_1"/>
<evidence type="ECO:0000313" key="2">
    <source>
        <dbReference type="EnsemblProtists" id="EOD41955"/>
    </source>
</evidence>
<feature type="transmembrane region" description="Helical" evidence="1">
    <location>
        <begin position="505"/>
        <end position="531"/>
    </location>
</feature>
<dbReference type="GeneID" id="17287225"/>
<dbReference type="EnsemblProtists" id="EOD41955">
    <property type="protein sequence ID" value="EOD41955"/>
    <property type="gene ID" value="EMIHUDRAFT_95144"/>
</dbReference>
<organism evidence="2 3">
    <name type="scientific">Emiliania huxleyi (strain CCMP1516)</name>
    <dbReference type="NCBI Taxonomy" id="280463"/>
    <lineage>
        <taxon>Eukaryota</taxon>
        <taxon>Haptista</taxon>
        <taxon>Haptophyta</taxon>
        <taxon>Prymnesiophyceae</taxon>
        <taxon>Isochrysidales</taxon>
        <taxon>Noelaerhabdaceae</taxon>
        <taxon>Emiliania</taxon>
    </lineage>
</organism>
<feature type="transmembrane region" description="Helical" evidence="1">
    <location>
        <begin position="249"/>
        <end position="270"/>
    </location>
</feature>